<evidence type="ECO:0000256" key="3">
    <source>
        <dbReference type="ARBA" id="ARBA00023239"/>
    </source>
</evidence>
<dbReference type="InterPro" id="IPR050251">
    <property type="entry name" value="HpcH-HpaI_aldolase"/>
</dbReference>
<dbReference type="SUPFAM" id="SSF51621">
    <property type="entry name" value="Phosphoenolpyruvate/pyruvate domain"/>
    <property type="match status" value="1"/>
</dbReference>
<dbReference type="Gene3D" id="3.20.20.60">
    <property type="entry name" value="Phosphoenolpyruvate-binding domains"/>
    <property type="match status" value="1"/>
</dbReference>
<comment type="caution">
    <text evidence="5">The sequence shown here is derived from an EMBL/GenBank/DDBJ whole genome shotgun (WGS) entry which is preliminary data.</text>
</comment>
<keyword evidence="3 5" id="KW-0456">Lyase</keyword>
<sequence>MKKAIWLTTTNVAMVEMASTMDIDLAVFDLEHGIMDPSALEALVGLTKAHGISPFLKTAAPEARFVMESLDRGADGIVIPQVQDFAHAKRVSAYAKYPVLGKRGASGGRVFNYARADADFYHSQNTETKCLVMIETAGALADVEAIAGLATVDGLFVGPTDLALSLGRGAYMQSDQDFADIAKIAQAAKQEGKLFVWPAWSAKEQVYAVQLGADIVVVADEMGSLKMGLETSLSAARQSLSGEYI</sequence>
<keyword evidence="6" id="KW-1185">Reference proteome</keyword>
<evidence type="ECO:0000256" key="2">
    <source>
        <dbReference type="ARBA" id="ARBA00022723"/>
    </source>
</evidence>
<dbReference type="EMBL" id="JBHRSL010000014">
    <property type="protein sequence ID" value="MFC3053236.1"/>
    <property type="molecule type" value="Genomic_DNA"/>
</dbReference>
<accession>A0ABV7D8H2</accession>
<dbReference type="RefSeq" id="WP_194214197.1">
    <property type="nucleotide sequence ID" value="NZ_CP061205.1"/>
</dbReference>
<reference evidence="6" key="1">
    <citation type="journal article" date="2019" name="Int. J. Syst. Evol. Microbiol.">
        <title>The Global Catalogue of Microorganisms (GCM) 10K type strain sequencing project: providing services to taxonomists for standard genome sequencing and annotation.</title>
        <authorList>
            <consortium name="The Broad Institute Genomics Platform"/>
            <consortium name="The Broad Institute Genome Sequencing Center for Infectious Disease"/>
            <person name="Wu L."/>
            <person name="Ma J."/>
        </authorList>
    </citation>
    <scope>NUCLEOTIDE SEQUENCE [LARGE SCALE GENOMIC DNA]</scope>
    <source>
        <strain evidence="6">KCTC 62164</strain>
    </source>
</reference>
<dbReference type="PANTHER" id="PTHR30502:SF0">
    <property type="entry name" value="PHOSPHOENOLPYRUVATE CARBOXYLASE FAMILY PROTEIN"/>
    <property type="match status" value="1"/>
</dbReference>
<organism evidence="5 6">
    <name type="scientific">Kordiimonas pumila</name>
    <dbReference type="NCBI Taxonomy" id="2161677"/>
    <lineage>
        <taxon>Bacteria</taxon>
        <taxon>Pseudomonadati</taxon>
        <taxon>Pseudomonadota</taxon>
        <taxon>Alphaproteobacteria</taxon>
        <taxon>Kordiimonadales</taxon>
        <taxon>Kordiimonadaceae</taxon>
        <taxon>Kordiimonas</taxon>
    </lineage>
</organism>
<feature type="domain" description="HpcH/HpaI aldolase/citrate lyase" evidence="4">
    <location>
        <begin position="5"/>
        <end position="193"/>
    </location>
</feature>
<dbReference type="Pfam" id="PF03328">
    <property type="entry name" value="HpcH_HpaI"/>
    <property type="match status" value="1"/>
</dbReference>
<protein>
    <submittedName>
        <fullName evidence="5">HpcH/HpaI aldolase/citrate lyase family protein</fullName>
    </submittedName>
</protein>
<dbReference type="InterPro" id="IPR015813">
    <property type="entry name" value="Pyrv/PenolPyrv_kinase-like_dom"/>
</dbReference>
<dbReference type="Proteomes" id="UP001595444">
    <property type="component" value="Unassembled WGS sequence"/>
</dbReference>
<comment type="similarity">
    <text evidence="1">Belongs to the HpcH/HpaI aldolase family.</text>
</comment>
<evidence type="ECO:0000259" key="4">
    <source>
        <dbReference type="Pfam" id="PF03328"/>
    </source>
</evidence>
<evidence type="ECO:0000313" key="5">
    <source>
        <dbReference type="EMBL" id="MFC3053236.1"/>
    </source>
</evidence>
<dbReference type="PANTHER" id="PTHR30502">
    <property type="entry name" value="2-KETO-3-DEOXY-L-RHAMNONATE ALDOLASE"/>
    <property type="match status" value="1"/>
</dbReference>
<evidence type="ECO:0000256" key="1">
    <source>
        <dbReference type="ARBA" id="ARBA00005568"/>
    </source>
</evidence>
<evidence type="ECO:0000313" key="6">
    <source>
        <dbReference type="Proteomes" id="UP001595444"/>
    </source>
</evidence>
<name>A0ABV7D8H2_9PROT</name>
<keyword evidence="2" id="KW-0479">Metal-binding</keyword>
<gene>
    <name evidence="5" type="ORF">ACFOKA_15100</name>
</gene>
<proteinExistence type="inferred from homology"/>
<dbReference type="InterPro" id="IPR040442">
    <property type="entry name" value="Pyrv_kinase-like_dom_sf"/>
</dbReference>
<dbReference type="InterPro" id="IPR005000">
    <property type="entry name" value="Aldolase/citrate-lyase_domain"/>
</dbReference>
<dbReference type="GO" id="GO:0016829">
    <property type="term" value="F:lyase activity"/>
    <property type="evidence" value="ECO:0007669"/>
    <property type="project" value="UniProtKB-KW"/>
</dbReference>